<evidence type="ECO:0000313" key="2">
    <source>
        <dbReference type="Proteomes" id="UP001165060"/>
    </source>
</evidence>
<name>A0ABQ6MI22_9STRA</name>
<protein>
    <submittedName>
        <fullName evidence="1">Uncharacterized protein</fullName>
    </submittedName>
</protein>
<keyword evidence="2" id="KW-1185">Reference proteome</keyword>
<reference evidence="1 2" key="1">
    <citation type="journal article" date="2023" name="Commun. Biol.">
        <title>Genome analysis of Parmales, the sister group of diatoms, reveals the evolutionary specialization of diatoms from phago-mixotrophs to photoautotrophs.</title>
        <authorList>
            <person name="Ban H."/>
            <person name="Sato S."/>
            <person name="Yoshikawa S."/>
            <person name="Yamada K."/>
            <person name="Nakamura Y."/>
            <person name="Ichinomiya M."/>
            <person name="Sato N."/>
            <person name="Blanc-Mathieu R."/>
            <person name="Endo H."/>
            <person name="Kuwata A."/>
            <person name="Ogata H."/>
        </authorList>
    </citation>
    <scope>NUCLEOTIDE SEQUENCE [LARGE SCALE GENOMIC DNA]</scope>
</reference>
<comment type="caution">
    <text evidence="1">The sequence shown here is derived from an EMBL/GenBank/DDBJ whole genome shotgun (WGS) entry which is preliminary data.</text>
</comment>
<organism evidence="1 2">
    <name type="scientific">Tetraparma gracilis</name>
    <dbReference type="NCBI Taxonomy" id="2962635"/>
    <lineage>
        <taxon>Eukaryota</taxon>
        <taxon>Sar</taxon>
        <taxon>Stramenopiles</taxon>
        <taxon>Ochrophyta</taxon>
        <taxon>Bolidophyceae</taxon>
        <taxon>Parmales</taxon>
        <taxon>Triparmaceae</taxon>
        <taxon>Tetraparma</taxon>
    </lineage>
</organism>
<dbReference type="EMBL" id="BRYB01001478">
    <property type="protein sequence ID" value="GMI26723.1"/>
    <property type="molecule type" value="Genomic_DNA"/>
</dbReference>
<evidence type="ECO:0000313" key="1">
    <source>
        <dbReference type="EMBL" id="GMI26723.1"/>
    </source>
</evidence>
<accession>A0ABQ6MI22</accession>
<gene>
    <name evidence="1" type="ORF">TeGR_g10383</name>
</gene>
<dbReference type="Proteomes" id="UP001165060">
    <property type="component" value="Unassembled WGS sequence"/>
</dbReference>
<sequence>MVDCWNKTRTAFAVSVAGRVFFYSSAAGKKPFSLLCVAQHSPGEIHPEVYHLIFICDVLFLSTADTVQMVVPHPGTADVFVLASCRTPGDGKYSVSAFASPAADFPRRLLKFPYPTLLELRGAALVLFDAREGTTETLEIDAFVLKATLLFRAGQAELAEGVVRSGRGEGDDPELDAFLQRCRSKLEPVES</sequence>
<proteinExistence type="predicted"/>